<comment type="caution">
    <text evidence="3">The sequence shown here is derived from an EMBL/GenBank/DDBJ whole genome shotgun (WGS) entry which is preliminary data.</text>
</comment>
<evidence type="ECO:0000259" key="1">
    <source>
        <dbReference type="Pfam" id="PF02627"/>
    </source>
</evidence>
<gene>
    <name evidence="3" type="ORF">H6A34_14365</name>
</gene>
<dbReference type="InterPro" id="IPR014710">
    <property type="entry name" value="RmlC-like_jellyroll"/>
</dbReference>
<sequence length="344" mass="37685">MENVLNERQQSIVAIACLEAKGDIDGLKTAINEGLDAGLTVSQVKEALSHLYAYTGFPRSLNGLGALQGVLDERKQRGINDPEGKEADPLPEGYDALKQGTEVQSKLTGRAYNYTFAPATDYYLKAHLFGDIFARNNLTHAQRELVTVSALSGLEGCEAQLKSHINGARNMGVTDAELHSIPAVLAAKVGEREAWRAQKAIAEVFGEEFNGGEPVKDPMFPKGQPNTAFAKYFIGESFLAPLSSGKVPVSNVTFKPGCRNNWHIHHKGIQVLICVGGTGWYQEWGKPARLLKPGDVVEIPEGMKHWHGATKDSWFQHIAFTVAEEGASNEWLEPVTDEEYNKLK</sequence>
<dbReference type="InterPro" id="IPR013096">
    <property type="entry name" value="Cupin_2"/>
</dbReference>
<dbReference type="GO" id="GO:0051920">
    <property type="term" value="F:peroxiredoxin activity"/>
    <property type="evidence" value="ECO:0007669"/>
    <property type="project" value="InterPro"/>
</dbReference>
<dbReference type="SUPFAM" id="SSF69118">
    <property type="entry name" value="AhpD-like"/>
    <property type="match status" value="1"/>
</dbReference>
<dbReference type="PANTHER" id="PTHR43698:SF1">
    <property type="entry name" value="BLL4564 PROTEIN"/>
    <property type="match status" value="1"/>
</dbReference>
<evidence type="ECO:0000259" key="2">
    <source>
        <dbReference type="Pfam" id="PF07883"/>
    </source>
</evidence>
<proteinExistence type="predicted"/>
<dbReference type="CDD" id="cd02233">
    <property type="entry name" value="cupin_HNL-like"/>
    <property type="match status" value="1"/>
</dbReference>
<feature type="domain" description="Cupin type-2" evidence="2">
    <location>
        <begin position="252"/>
        <end position="312"/>
    </location>
</feature>
<organism evidence="3 4">
    <name type="scientific">Marseilla massiliensis</name>
    <dbReference type="NCBI Taxonomy" id="1841864"/>
    <lineage>
        <taxon>Bacteria</taxon>
        <taxon>Pseudomonadati</taxon>
        <taxon>Bacteroidota</taxon>
        <taxon>Bacteroidia</taxon>
        <taxon>Bacteroidales</taxon>
        <taxon>Prevotellaceae</taxon>
        <taxon>Marseilla</taxon>
    </lineage>
</organism>
<dbReference type="PANTHER" id="PTHR43698">
    <property type="entry name" value="RIBD C-TERMINAL DOMAIN CONTAINING PROTEIN"/>
    <property type="match status" value="1"/>
</dbReference>
<keyword evidence="4" id="KW-1185">Reference proteome</keyword>
<dbReference type="SUPFAM" id="SSF51182">
    <property type="entry name" value="RmlC-like cupins"/>
    <property type="match status" value="1"/>
</dbReference>
<accession>A0A939B9A6</accession>
<dbReference type="InterPro" id="IPR029032">
    <property type="entry name" value="AhpD-like"/>
</dbReference>
<name>A0A939B9A6_9BACT</name>
<dbReference type="Pfam" id="PF07883">
    <property type="entry name" value="Cupin_2"/>
    <property type="match status" value="1"/>
</dbReference>
<dbReference type="RefSeq" id="WP_239480903.1">
    <property type="nucleotide sequence ID" value="NZ_JACJJG010000204.1"/>
</dbReference>
<dbReference type="AlphaFoldDB" id="A0A939B9A6"/>
<dbReference type="Gene3D" id="2.60.120.10">
    <property type="entry name" value="Jelly Rolls"/>
    <property type="match status" value="1"/>
</dbReference>
<dbReference type="Gene3D" id="1.20.1290.10">
    <property type="entry name" value="AhpD-like"/>
    <property type="match status" value="1"/>
</dbReference>
<dbReference type="EMBL" id="JACJJG010000204">
    <property type="protein sequence ID" value="MBM6675043.1"/>
    <property type="molecule type" value="Genomic_DNA"/>
</dbReference>
<protein>
    <submittedName>
        <fullName evidence="3">Carboxymuconolactone decarboxylase family protein</fullName>
    </submittedName>
</protein>
<dbReference type="Proteomes" id="UP000706891">
    <property type="component" value="Unassembled WGS sequence"/>
</dbReference>
<feature type="domain" description="Carboxymuconolactone decarboxylase-like" evidence="1">
    <location>
        <begin position="120"/>
        <end position="198"/>
    </location>
</feature>
<feature type="domain" description="Carboxymuconolactone decarboxylase-like" evidence="1">
    <location>
        <begin position="3"/>
        <end position="68"/>
    </location>
</feature>
<evidence type="ECO:0000313" key="4">
    <source>
        <dbReference type="Proteomes" id="UP000706891"/>
    </source>
</evidence>
<dbReference type="InterPro" id="IPR011051">
    <property type="entry name" value="RmlC_Cupin_sf"/>
</dbReference>
<reference evidence="3" key="1">
    <citation type="submission" date="2020-08" db="EMBL/GenBank/DDBJ databases">
        <authorList>
            <person name="Cejkova D."/>
            <person name="Kubasova T."/>
            <person name="Jahodarova E."/>
            <person name="Rychlik I."/>
        </authorList>
    </citation>
    <scope>NUCLEOTIDE SEQUENCE</scope>
    <source>
        <strain evidence="3">An824</strain>
    </source>
</reference>
<reference evidence="3" key="2">
    <citation type="journal article" date="2021" name="Sci. Rep.">
        <title>The distribution of antibiotic resistance genes in chicken gut microbiota commensals.</title>
        <authorList>
            <person name="Juricova H."/>
            <person name="Matiasovicova J."/>
            <person name="Kubasova T."/>
            <person name="Cejkova D."/>
            <person name="Rychlik I."/>
        </authorList>
    </citation>
    <scope>NUCLEOTIDE SEQUENCE</scope>
    <source>
        <strain evidence="3">An824</strain>
    </source>
</reference>
<dbReference type="InterPro" id="IPR047263">
    <property type="entry name" value="HNL-like_cupin"/>
</dbReference>
<dbReference type="InterPro" id="IPR003779">
    <property type="entry name" value="CMD-like"/>
</dbReference>
<dbReference type="Pfam" id="PF02627">
    <property type="entry name" value="CMD"/>
    <property type="match status" value="2"/>
</dbReference>
<evidence type="ECO:0000313" key="3">
    <source>
        <dbReference type="EMBL" id="MBM6675043.1"/>
    </source>
</evidence>